<dbReference type="Pfam" id="PF09493">
    <property type="entry name" value="DUF2389"/>
    <property type="match status" value="1"/>
</dbReference>
<evidence type="ECO:0008006" key="3">
    <source>
        <dbReference type="Google" id="ProtNLM"/>
    </source>
</evidence>
<protein>
    <recommendedName>
        <fullName evidence="3">TIGR02450 family Trp-rich protein</fullName>
    </recommendedName>
</protein>
<gene>
    <name evidence="1" type="ORF">PS273GM_20070</name>
</gene>
<reference evidence="1 2" key="1">
    <citation type="submission" date="2016-05" db="EMBL/GenBank/DDBJ databases">
        <title>Genome sequence of Pseudomonas stutzeri 273 and identification of the exopolysaccharide biosynthesis locus.</title>
        <authorList>
            <person name="Wu S."/>
            <person name="Sun C."/>
        </authorList>
    </citation>
    <scope>NUCLEOTIDE SEQUENCE [LARGE SCALE GENOMIC DNA]</scope>
    <source>
        <strain evidence="1 2">273</strain>
    </source>
</reference>
<sequence length="71" mass="8727">MNRFNPDKLLLSKWTATRPQNKEKHFLVTELLRDEDDVLLQVELQAVLTRRSQWIDWHALHDDQQWLFGWR</sequence>
<proteinExistence type="predicted"/>
<name>A0A172WVC7_STUST</name>
<dbReference type="OrthoDB" id="5592973at2"/>
<accession>A0A172WVC7</accession>
<dbReference type="Proteomes" id="UP000077787">
    <property type="component" value="Chromosome"/>
</dbReference>
<dbReference type="NCBIfam" id="TIGR02450">
    <property type="entry name" value="TIGR02450 family Trp-rich protein"/>
    <property type="match status" value="1"/>
</dbReference>
<evidence type="ECO:0000313" key="2">
    <source>
        <dbReference type="Proteomes" id="UP000077787"/>
    </source>
</evidence>
<dbReference type="AlphaFoldDB" id="A0A172WVC7"/>
<dbReference type="RefSeq" id="WP_064482340.1">
    <property type="nucleotide sequence ID" value="NZ_CP015641.1"/>
</dbReference>
<evidence type="ECO:0000313" key="1">
    <source>
        <dbReference type="EMBL" id="ANF27265.1"/>
    </source>
</evidence>
<organism evidence="1 2">
    <name type="scientific">Stutzerimonas stutzeri</name>
    <name type="common">Pseudomonas stutzeri</name>
    <dbReference type="NCBI Taxonomy" id="316"/>
    <lineage>
        <taxon>Bacteria</taxon>
        <taxon>Pseudomonadati</taxon>
        <taxon>Pseudomonadota</taxon>
        <taxon>Gammaproteobacteria</taxon>
        <taxon>Pseudomonadales</taxon>
        <taxon>Pseudomonadaceae</taxon>
        <taxon>Stutzerimonas</taxon>
    </lineage>
</organism>
<dbReference type="InterPro" id="IPR012663">
    <property type="entry name" value="CHP02450_Tryp"/>
</dbReference>
<dbReference type="EMBL" id="CP015641">
    <property type="protein sequence ID" value="ANF27265.1"/>
    <property type="molecule type" value="Genomic_DNA"/>
</dbReference>